<dbReference type="InterPro" id="IPR038156">
    <property type="entry name" value="PCS_N_sf"/>
</dbReference>
<name>A0A0G4H6G5_9ALVE</name>
<sequence length="422" mass="47922">MFLLIIVSVLCTLVFTRAGKLIRSPSTERQKEETGKQKDPHVQATSPPRECVFNCALPPTLVHFASKKGRELLHSALYRYRDPELWPEVQAFRNYTTDSSTGKSEDSFSECIEAVVHRKQTQVFGLDLPSSLRLSEIGQVVGITLPQASSILECQCRKLFLSGTRKRREIDQRDQTCDLRTVSWGERMAMLSLEETAREGGRETEAEEWRQMRTKLETVVSLVKERDWERVMRDKHAPTVLEIAEKFALLRKEEFKEFVTDLLEAMDNPWEKGFFFVNYSRILEMIGVGGHFSPVGAVVADSEGKRWALIFDVARYKFDLHWAPLELLFLAVSERGYGMVRRCRVGRGSSKKRPFFFLLTDDSDSAAVRDTSESTAGEAFRGLRGTSWASESVLTGTTGVTAFESDFVRGGNFPECFSGGYW</sequence>
<dbReference type="EC" id="2.3.2.15" evidence="1"/>
<dbReference type="VEuPathDB" id="CryptoDB:Cvel_5764"/>
<keyword evidence="2" id="KW-0104">Cadmium</keyword>
<dbReference type="GO" id="GO:0046872">
    <property type="term" value="F:metal ion binding"/>
    <property type="evidence" value="ECO:0007669"/>
    <property type="project" value="InterPro"/>
</dbReference>
<proteinExistence type="predicted"/>
<organism evidence="6">
    <name type="scientific">Chromera velia CCMP2878</name>
    <dbReference type="NCBI Taxonomy" id="1169474"/>
    <lineage>
        <taxon>Eukaryota</taxon>
        <taxon>Sar</taxon>
        <taxon>Alveolata</taxon>
        <taxon>Colpodellida</taxon>
        <taxon>Chromeraceae</taxon>
        <taxon>Chromera</taxon>
    </lineage>
</organism>
<reference evidence="6" key="1">
    <citation type="submission" date="2014-11" db="EMBL/GenBank/DDBJ databases">
        <authorList>
            <person name="Otto D Thomas"/>
            <person name="Naeem Raeece"/>
        </authorList>
    </citation>
    <scope>NUCLEOTIDE SEQUENCE</scope>
</reference>
<evidence type="ECO:0000313" key="6">
    <source>
        <dbReference type="EMBL" id="CEM39432.1"/>
    </source>
</evidence>
<accession>A0A0G4H6G5</accession>
<dbReference type="EMBL" id="CDMZ01001931">
    <property type="protein sequence ID" value="CEM39432.1"/>
    <property type="molecule type" value="Genomic_DNA"/>
</dbReference>
<gene>
    <name evidence="6" type="ORF">Cvel_5764</name>
</gene>
<dbReference type="Gene3D" id="3.90.70.30">
    <property type="entry name" value="Phytochelatin synthase, N-terminal domain"/>
    <property type="match status" value="1"/>
</dbReference>
<evidence type="ECO:0000256" key="2">
    <source>
        <dbReference type="ARBA" id="ARBA00022539"/>
    </source>
</evidence>
<feature type="domain" description="Peptidase C83" evidence="5">
    <location>
        <begin position="47"/>
        <end position="353"/>
    </location>
</feature>
<dbReference type="GO" id="GO:0010038">
    <property type="term" value="P:response to metal ion"/>
    <property type="evidence" value="ECO:0007669"/>
    <property type="project" value="InterPro"/>
</dbReference>
<dbReference type="GO" id="GO:0046938">
    <property type="term" value="P:phytochelatin biosynthetic process"/>
    <property type="evidence" value="ECO:0007669"/>
    <property type="project" value="InterPro"/>
</dbReference>
<feature type="signal peptide" evidence="4">
    <location>
        <begin position="1"/>
        <end position="18"/>
    </location>
</feature>
<feature type="compositionally biased region" description="Basic and acidic residues" evidence="3">
    <location>
        <begin position="26"/>
        <end position="41"/>
    </location>
</feature>
<evidence type="ECO:0000256" key="3">
    <source>
        <dbReference type="SAM" id="MobiDB-lite"/>
    </source>
</evidence>
<keyword evidence="4" id="KW-0732">Signal</keyword>
<dbReference type="SUPFAM" id="SSF54001">
    <property type="entry name" value="Cysteine proteinases"/>
    <property type="match status" value="1"/>
</dbReference>
<dbReference type="InterPro" id="IPR007719">
    <property type="entry name" value="PCS_N"/>
</dbReference>
<evidence type="ECO:0000259" key="5">
    <source>
        <dbReference type="PROSITE" id="PS51443"/>
    </source>
</evidence>
<evidence type="ECO:0000256" key="4">
    <source>
        <dbReference type="SAM" id="SignalP"/>
    </source>
</evidence>
<dbReference type="AlphaFoldDB" id="A0A0G4H6G5"/>
<dbReference type="InterPro" id="IPR038765">
    <property type="entry name" value="Papain-like_cys_pep_sf"/>
</dbReference>
<feature type="region of interest" description="Disordered" evidence="3">
    <location>
        <begin position="25"/>
        <end position="46"/>
    </location>
</feature>
<dbReference type="PROSITE" id="PS51443">
    <property type="entry name" value="PCS"/>
    <property type="match status" value="1"/>
</dbReference>
<dbReference type="Pfam" id="PF05023">
    <property type="entry name" value="Phytochelatin"/>
    <property type="match status" value="1"/>
</dbReference>
<dbReference type="GO" id="GO:0016756">
    <property type="term" value="F:glutathione gamma-glutamylcysteinyltransferase activity"/>
    <property type="evidence" value="ECO:0007669"/>
    <property type="project" value="UniProtKB-EC"/>
</dbReference>
<protein>
    <recommendedName>
        <fullName evidence="1">glutathione gamma-glutamylcysteinyltransferase</fullName>
        <ecNumber evidence="1">2.3.2.15</ecNumber>
    </recommendedName>
</protein>
<feature type="chain" id="PRO_5005191166" description="glutathione gamma-glutamylcysteinyltransferase" evidence="4">
    <location>
        <begin position="19"/>
        <end position="422"/>
    </location>
</feature>
<evidence type="ECO:0000256" key="1">
    <source>
        <dbReference type="ARBA" id="ARBA00012468"/>
    </source>
</evidence>